<keyword evidence="3" id="KW-1185">Reference proteome</keyword>
<proteinExistence type="predicted"/>
<evidence type="ECO:0000313" key="2">
    <source>
        <dbReference type="EMBL" id="GEN76624.1"/>
    </source>
</evidence>
<evidence type="ECO:0000256" key="1">
    <source>
        <dbReference type="SAM" id="MobiDB-lite"/>
    </source>
</evidence>
<organism evidence="2 3">
    <name type="scientific">Chryseobacterium hagamense</name>
    <dbReference type="NCBI Taxonomy" id="395935"/>
    <lineage>
        <taxon>Bacteria</taxon>
        <taxon>Pseudomonadati</taxon>
        <taxon>Bacteroidota</taxon>
        <taxon>Flavobacteriia</taxon>
        <taxon>Flavobacteriales</taxon>
        <taxon>Weeksellaceae</taxon>
        <taxon>Chryseobacterium group</taxon>
        <taxon>Chryseobacterium</taxon>
    </lineage>
</organism>
<feature type="region of interest" description="Disordered" evidence="1">
    <location>
        <begin position="1"/>
        <end position="23"/>
    </location>
</feature>
<dbReference type="EMBL" id="BJYJ01000011">
    <property type="protein sequence ID" value="GEN76624.1"/>
    <property type="molecule type" value="Genomic_DNA"/>
</dbReference>
<dbReference type="Proteomes" id="UP000321863">
    <property type="component" value="Unassembled WGS sequence"/>
</dbReference>
<feature type="compositionally biased region" description="Polar residues" evidence="1">
    <location>
        <begin position="1"/>
        <end position="11"/>
    </location>
</feature>
<dbReference type="RefSeq" id="WP_146941658.1">
    <property type="nucleotide sequence ID" value="NZ_BJYJ01000011.1"/>
</dbReference>
<name>A0A511YN48_9FLAO</name>
<sequence length="68" mass="7444">MKNSNLKNAQKLSRESQKHISGGDKQLICQSGCVKYYFSDGQGNCKAPPCNELTGSEVVIDGRTQCCF</sequence>
<feature type="compositionally biased region" description="Basic and acidic residues" evidence="1">
    <location>
        <begin position="12"/>
        <end position="22"/>
    </location>
</feature>
<evidence type="ECO:0000313" key="3">
    <source>
        <dbReference type="Proteomes" id="UP000321863"/>
    </source>
</evidence>
<gene>
    <name evidence="2" type="ORF">CHA01nite_23640</name>
</gene>
<protein>
    <submittedName>
        <fullName evidence="2">Uncharacterized protein</fullName>
    </submittedName>
</protein>
<dbReference type="AlphaFoldDB" id="A0A511YN48"/>
<reference evidence="2 3" key="1">
    <citation type="submission" date="2019-07" db="EMBL/GenBank/DDBJ databases">
        <title>Whole genome shotgun sequence of Chryseobacterium hagamense NBRC 105253.</title>
        <authorList>
            <person name="Hosoyama A."/>
            <person name="Uohara A."/>
            <person name="Ohji S."/>
            <person name="Ichikawa N."/>
        </authorList>
    </citation>
    <scope>NUCLEOTIDE SEQUENCE [LARGE SCALE GENOMIC DNA]</scope>
    <source>
        <strain evidence="2 3">NBRC 105253</strain>
    </source>
</reference>
<dbReference type="OrthoDB" id="1264737at2"/>
<comment type="caution">
    <text evidence="2">The sequence shown here is derived from an EMBL/GenBank/DDBJ whole genome shotgun (WGS) entry which is preliminary data.</text>
</comment>
<accession>A0A511YN48</accession>